<dbReference type="Gene3D" id="3.40.50.620">
    <property type="entry name" value="HUPs"/>
    <property type="match status" value="1"/>
</dbReference>
<feature type="domain" description="FAD synthetase" evidence="12">
    <location>
        <begin position="19"/>
        <end position="167"/>
    </location>
</feature>
<dbReference type="OrthoDB" id="9803667at2"/>
<evidence type="ECO:0000256" key="6">
    <source>
        <dbReference type="ARBA" id="ARBA00022679"/>
    </source>
</evidence>
<keyword evidence="10" id="KW-0067">ATP-binding</keyword>
<dbReference type="GO" id="GO:0009231">
    <property type="term" value="P:riboflavin biosynthetic process"/>
    <property type="evidence" value="ECO:0007669"/>
    <property type="project" value="InterPro"/>
</dbReference>
<dbReference type="GO" id="GO:0009398">
    <property type="term" value="P:FMN biosynthetic process"/>
    <property type="evidence" value="ECO:0007669"/>
    <property type="project" value="TreeGrafter"/>
</dbReference>
<dbReference type="GO" id="GO:0006747">
    <property type="term" value="P:FAD biosynthetic process"/>
    <property type="evidence" value="ECO:0007669"/>
    <property type="project" value="UniProtKB-UniPathway"/>
</dbReference>
<gene>
    <name evidence="13" type="ORF">SAMN04487909_11396</name>
</gene>
<protein>
    <recommendedName>
        <fullName evidence="3">FAD synthase</fullName>
        <ecNumber evidence="3">2.7.7.2</ecNumber>
    </recommendedName>
</protein>
<reference evidence="13 14" key="1">
    <citation type="submission" date="2016-10" db="EMBL/GenBank/DDBJ databases">
        <authorList>
            <person name="de Groot N.N."/>
        </authorList>
    </citation>
    <scope>NUCLEOTIDE SEQUENCE [LARGE SCALE GENOMIC DNA]</scope>
    <source>
        <strain evidence="13 14">DSM 2895</strain>
    </source>
</reference>
<proteinExistence type="inferred from homology"/>
<keyword evidence="13" id="KW-0418">Kinase</keyword>
<organism evidence="13 14">
    <name type="scientific">Aneurinibacillus migulanus</name>
    <name type="common">Bacillus migulanus</name>
    <dbReference type="NCBI Taxonomy" id="47500"/>
    <lineage>
        <taxon>Bacteria</taxon>
        <taxon>Bacillati</taxon>
        <taxon>Bacillota</taxon>
        <taxon>Bacilli</taxon>
        <taxon>Bacillales</taxon>
        <taxon>Paenibacillaceae</taxon>
        <taxon>Aneurinibacillus group</taxon>
        <taxon>Aneurinibacillus</taxon>
    </lineage>
</organism>
<dbReference type="GeneID" id="42305778"/>
<evidence type="ECO:0000256" key="4">
    <source>
        <dbReference type="ARBA" id="ARBA00022630"/>
    </source>
</evidence>
<dbReference type="SUPFAM" id="SSF52374">
    <property type="entry name" value="Nucleotidylyl transferase"/>
    <property type="match status" value="1"/>
</dbReference>
<keyword evidence="6 13" id="KW-0808">Transferase</keyword>
<dbReference type="GO" id="GO:0008531">
    <property type="term" value="F:riboflavin kinase activity"/>
    <property type="evidence" value="ECO:0007669"/>
    <property type="project" value="TreeGrafter"/>
</dbReference>
<dbReference type="RefSeq" id="WP_052811801.1">
    <property type="nucleotide sequence ID" value="NZ_BJOA01000145.1"/>
</dbReference>
<evidence type="ECO:0000313" key="14">
    <source>
        <dbReference type="Proteomes" id="UP000182836"/>
    </source>
</evidence>
<keyword evidence="9" id="KW-0274">FAD</keyword>
<dbReference type="Pfam" id="PF06574">
    <property type="entry name" value="FAD_syn"/>
    <property type="match status" value="1"/>
</dbReference>
<evidence type="ECO:0000259" key="12">
    <source>
        <dbReference type="Pfam" id="PF06574"/>
    </source>
</evidence>
<dbReference type="GO" id="GO:0005524">
    <property type="term" value="F:ATP binding"/>
    <property type="evidence" value="ECO:0007669"/>
    <property type="project" value="UniProtKB-KW"/>
</dbReference>
<comment type="similarity">
    <text evidence="2">Belongs to the RibF family.</text>
</comment>
<sequence length="293" mass="33518">MKVIHLSYPLSPSFVTDFSSIAIGYFDGVHYGHQGVIKEAVRYAKKTGLKSAVMTFDPHPRQLFGNNNYTASITPLPDKLRIFENLGVDITYVVSFCQVFSKISPLDFVEQFLLPLRATSVTVGFDFSFGYRGAAGPYDLQNLAKERFRVEIISSINSSHEKISSTNIRKALQDGDIEKINNYLGREYTISGKLKGSNGELFLTRPFLLPQAGEYWVKIYALNRWVYSRLKIYNSLYKKYENGKYQAQLFLLTKDLLPISETIEVRFISLSHAEQIQDENETNLPLEKMSYQR</sequence>
<keyword evidence="5" id="KW-0288">FMN</keyword>
<dbReference type="AlphaFoldDB" id="A0A1G8RQG1"/>
<dbReference type="UniPathway" id="UPA00277">
    <property type="reaction ID" value="UER00407"/>
</dbReference>
<evidence type="ECO:0000256" key="9">
    <source>
        <dbReference type="ARBA" id="ARBA00022827"/>
    </source>
</evidence>
<evidence type="ECO:0000313" key="13">
    <source>
        <dbReference type="EMBL" id="SDJ19251.1"/>
    </source>
</evidence>
<dbReference type="PANTHER" id="PTHR22749">
    <property type="entry name" value="RIBOFLAVIN KINASE/FMN ADENYLYLTRANSFERASE"/>
    <property type="match status" value="1"/>
</dbReference>
<evidence type="ECO:0000256" key="1">
    <source>
        <dbReference type="ARBA" id="ARBA00004726"/>
    </source>
</evidence>
<keyword evidence="4" id="KW-0285">Flavoprotein</keyword>
<comment type="pathway">
    <text evidence="1">Cofactor biosynthesis; FAD biosynthesis; FAD from FMN: step 1/1.</text>
</comment>
<dbReference type="InterPro" id="IPR023468">
    <property type="entry name" value="Riboflavin_kinase"/>
</dbReference>
<dbReference type="GO" id="GO:0003919">
    <property type="term" value="F:FMN adenylyltransferase activity"/>
    <property type="evidence" value="ECO:0007669"/>
    <property type="project" value="UniProtKB-EC"/>
</dbReference>
<dbReference type="PANTHER" id="PTHR22749:SF6">
    <property type="entry name" value="RIBOFLAVIN KINASE"/>
    <property type="match status" value="1"/>
</dbReference>
<evidence type="ECO:0000256" key="8">
    <source>
        <dbReference type="ARBA" id="ARBA00022741"/>
    </source>
</evidence>
<dbReference type="InterPro" id="IPR015864">
    <property type="entry name" value="FAD_synthase"/>
</dbReference>
<evidence type="ECO:0000256" key="2">
    <source>
        <dbReference type="ARBA" id="ARBA00010214"/>
    </source>
</evidence>
<comment type="catalytic activity">
    <reaction evidence="11">
        <text>FMN + ATP + H(+) = FAD + diphosphate</text>
        <dbReference type="Rhea" id="RHEA:17237"/>
        <dbReference type="ChEBI" id="CHEBI:15378"/>
        <dbReference type="ChEBI" id="CHEBI:30616"/>
        <dbReference type="ChEBI" id="CHEBI:33019"/>
        <dbReference type="ChEBI" id="CHEBI:57692"/>
        <dbReference type="ChEBI" id="CHEBI:58210"/>
        <dbReference type="EC" id="2.7.7.2"/>
    </reaction>
</comment>
<dbReference type="CDD" id="cd02064">
    <property type="entry name" value="FAD_synthetase_N"/>
    <property type="match status" value="1"/>
</dbReference>
<evidence type="ECO:0000256" key="7">
    <source>
        <dbReference type="ARBA" id="ARBA00022695"/>
    </source>
</evidence>
<evidence type="ECO:0000256" key="11">
    <source>
        <dbReference type="ARBA" id="ARBA00049494"/>
    </source>
</evidence>
<evidence type="ECO:0000256" key="10">
    <source>
        <dbReference type="ARBA" id="ARBA00022840"/>
    </source>
</evidence>
<dbReference type="InterPro" id="IPR014729">
    <property type="entry name" value="Rossmann-like_a/b/a_fold"/>
</dbReference>
<evidence type="ECO:0000256" key="3">
    <source>
        <dbReference type="ARBA" id="ARBA00012393"/>
    </source>
</evidence>
<keyword evidence="7 13" id="KW-0548">Nucleotidyltransferase</keyword>
<keyword evidence="8" id="KW-0547">Nucleotide-binding</keyword>
<dbReference type="Proteomes" id="UP000182836">
    <property type="component" value="Unassembled WGS sequence"/>
</dbReference>
<accession>A0A1G8RQG1</accession>
<evidence type="ECO:0000256" key="5">
    <source>
        <dbReference type="ARBA" id="ARBA00022643"/>
    </source>
</evidence>
<name>A0A1G8RQG1_ANEMI</name>
<dbReference type="EC" id="2.7.7.2" evidence="3"/>
<dbReference type="EMBL" id="FNED01000013">
    <property type="protein sequence ID" value="SDJ19251.1"/>
    <property type="molecule type" value="Genomic_DNA"/>
</dbReference>
<dbReference type="FunFam" id="3.40.50.620:FF:000021">
    <property type="entry name" value="Riboflavin biosynthesis protein"/>
    <property type="match status" value="1"/>
</dbReference>